<keyword evidence="3 11" id="KW-0813">Transport</keyword>
<dbReference type="InterPro" id="IPR037066">
    <property type="entry name" value="Plug_dom_sf"/>
</dbReference>
<name>A0A1G9QCL6_9BURK</name>
<dbReference type="Gene3D" id="2.170.130.10">
    <property type="entry name" value="TonB-dependent receptor, plug domain"/>
    <property type="match status" value="1"/>
</dbReference>
<evidence type="ECO:0000256" key="14">
    <source>
        <dbReference type="SAM" id="SignalP"/>
    </source>
</evidence>
<dbReference type="GO" id="GO:0015232">
    <property type="term" value="F:heme transmembrane transporter activity"/>
    <property type="evidence" value="ECO:0007669"/>
    <property type="project" value="InterPro"/>
</dbReference>
<keyword evidence="18" id="KW-1185">Reference proteome</keyword>
<evidence type="ECO:0000256" key="2">
    <source>
        <dbReference type="ARBA" id="ARBA00009810"/>
    </source>
</evidence>
<dbReference type="InterPro" id="IPR000531">
    <property type="entry name" value="Beta-barrel_TonB"/>
</dbReference>
<dbReference type="Gene3D" id="2.40.170.20">
    <property type="entry name" value="TonB-dependent receptor, beta-barrel domain"/>
    <property type="match status" value="1"/>
</dbReference>
<proteinExistence type="inferred from homology"/>
<dbReference type="GO" id="GO:0009279">
    <property type="term" value="C:cell outer membrane"/>
    <property type="evidence" value="ECO:0007669"/>
    <property type="project" value="UniProtKB-SubCell"/>
</dbReference>
<dbReference type="Proteomes" id="UP000198552">
    <property type="component" value="Unassembled WGS sequence"/>
</dbReference>
<dbReference type="NCBIfam" id="TIGR01786">
    <property type="entry name" value="TonB-hemlactrns"/>
    <property type="match status" value="1"/>
</dbReference>
<evidence type="ECO:0000256" key="5">
    <source>
        <dbReference type="ARBA" id="ARBA00022692"/>
    </source>
</evidence>
<keyword evidence="10 11" id="KW-0998">Cell outer membrane</keyword>
<organism evidence="17 18">
    <name type="scientific">Oryzisolibacter propanilivorax</name>
    <dbReference type="NCBI Taxonomy" id="1527607"/>
    <lineage>
        <taxon>Bacteria</taxon>
        <taxon>Pseudomonadati</taxon>
        <taxon>Pseudomonadota</taxon>
        <taxon>Betaproteobacteria</taxon>
        <taxon>Burkholderiales</taxon>
        <taxon>Comamonadaceae</taxon>
        <taxon>Oryzisolibacter</taxon>
    </lineage>
</organism>
<dbReference type="Pfam" id="PF00593">
    <property type="entry name" value="TonB_dep_Rec_b-barrel"/>
    <property type="match status" value="1"/>
</dbReference>
<evidence type="ECO:0000313" key="17">
    <source>
        <dbReference type="EMBL" id="SDM08115.1"/>
    </source>
</evidence>
<evidence type="ECO:0000256" key="4">
    <source>
        <dbReference type="ARBA" id="ARBA00022452"/>
    </source>
</evidence>
<dbReference type="RefSeq" id="WP_245703823.1">
    <property type="nucleotide sequence ID" value="NZ_FNHP01000002.1"/>
</dbReference>
<dbReference type="PROSITE" id="PS52016">
    <property type="entry name" value="TONB_DEPENDENT_REC_3"/>
    <property type="match status" value="1"/>
</dbReference>
<feature type="region of interest" description="Disordered" evidence="13">
    <location>
        <begin position="245"/>
        <end position="268"/>
    </location>
</feature>
<dbReference type="EMBL" id="FNHP01000002">
    <property type="protein sequence ID" value="SDM08115.1"/>
    <property type="molecule type" value="Genomic_DNA"/>
</dbReference>
<evidence type="ECO:0000256" key="10">
    <source>
        <dbReference type="ARBA" id="ARBA00023237"/>
    </source>
</evidence>
<dbReference type="InterPro" id="IPR012910">
    <property type="entry name" value="Plug_dom"/>
</dbReference>
<dbReference type="CDD" id="cd01347">
    <property type="entry name" value="ligand_gated_channel"/>
    <property type="match status" value="1"/>
</dbReference>
<dbReference type="InterPro" id="IPR010949">
    <property type="entry name" value="TonB_Hb/transfer/lactofer_rcpt"/>
</dbReference>
<evidence type="ECO:0000256" key="3">
    <source>
        <dbReference type="ARBA" id="ARBA00022448"/>
    </source>
</evidence>
<protein>
    <submittedName>
        <fullName evidence="17">Hemoglobin/transferrin/lactoferrin receptor protein</fullName>
    </submittedName>
</protein>
<dbReference type="InterPro" id="IPR039426">
    <property type="entry name" value="TonB-dep_rcpt-like"/>
</dbReference>
<evidence type="ECO:0000256" key="8">
    <source>
        <dbReference type="ARBA" id="ARBA00023136"/>
    </source>
</evidence>
<accession>A0A1G9QCL6</accession>
<comment type="similarity">
    <text evidence="2 11 12">Belongs to the TonB-dependent receptor family.</text>
</comment>
<evidence type="ECO:0000256" key="12">
    <source>
        <dbReference type="RuleBase" id="RU003357"/>
    </source>
</evidence>
<dbReference type="SUPFAM" id="SSF56935">
    <property type="entry name" value="Porins"/>
    <property type="match status" value="1"/>
</dbReference>
<keyword evidence="7 12" id="KW-0798">TonB box</keyword>
<feature type="domain" description="TonB-dependent receptor-like beta-barrel" evidence="15">
    <location>
        <begin position="330"/>
        <end position="724"/>
    </location>
</feature>
<keyword evidence="5 11" id="KW-0812">Transmembrane</keyword>
<evidence type="ECO:0000256" key="6">
    <source>
        <dbReference type="ARBA" id="ARBA00022729"/>
    </source>
</evidence>
<gene>
    <name evidence="17" type="ORF">SAMN05428957_102183</name>
</gene>
<feature type="signal peptide" evidence="14">
    <location>
        <begin position="1"/>
        <end position="32"/>
    </location>
</feature>
<dbReference type="PANTHER" id="PTHR30069:SF29">
    <property type="entry name" value="HEMOGLOBIN AND HEMOGLOBIN-HAPTOGLOBIN-BINDING PROTEIN 1-RELATED"/>
    <property type="match status" value="1"/>
</dbReference>
<feature type="chain" id="PRO_5011444242" evidence="14">
    <location>
        <begin position="33"/>
        <end position="763"/>
    </location>
</feature>
<evidence type="ECO:0000256" key="1">
    <source>
        <dbReference type="ARBA" id="ARBA00004571"/>
    </source>
</evidence>
<evidence type="ECO:0000259" key="15">
    <source>
        <dbReference type="Pfam" id="PF00593"/>
    </source>
</evidence>
<evidence type="ECO:0000259" key="16">
    <source>
        <dbReference type="Pfam" id="PF07715"/>
    </source>
</evidence>
<dbReference type="InterPro" id="IPR011276">
    <property type="entry name" value="TonB_haem/Hb_rcpt"/>
</dbReference>
<dbReference type="Pfam" id="PF07715">
    <property type="entry name" value="Plug"/>
    <property type="match status" value="1"/>
</dbReference>
<keyword evidence="9 17" id="KW-0675">Receptor</keyword>
<comment type="subcellular location">
    <subcellularLocation>
        <location evidence="1 11">Cell outer membrane</location>
        <topology evidence="1 11">Multi-pass membrane protein</topology>
    </subcellularLocation>
</comment>
<dbReference type="PANTHER" id="PTHR30069">
    <property type="entry name" value="TONB-DEPENDENT OUTER MEMBRANE RECEPTOR"/>
    <property type="match status" value="1"/>
</dbReference>
<evidence type="ECO:0000256" key="9">
    <source>
        <dbReference type="ARBA" id="ARBA00023170"/>
    </source>
</evidence>
<evidence type="ECO:0000313" key="18">
    <source>
        <dbReference type="Proteomes" id="UP000198552"/>
    </source>
</evidence>
<keyword evidence="8 11" id="KW-0472">Membrane</keyword>
<dbReference type="NCBIfam" id="TIGR01785">
    <property type="entry name" value="TonB-hemin"/>
    <property type="match status" value="1"/>
</dbReference>
<dbReference type="GO" id="GO:0044718">
    <property type="term" value="P:siderophore transmembrane transport"/>
    <property type="evidence" value="ECO:0007669"/>
    <property type="project" value="TreeGrafter"/>
</dbReference>
<reference evidence="18" key="1">
    <citation type="submission" date="2016-10" db="EMBL/GenBank/DDBJ databases">
        <authorList>
            <person name="Varghese N."/>
            <person name="Submissions S."/>
        </authorList>
    </citation>
    <scope>NUCLEOTIDE SEQUENCE [LARGE SCALE GENOMIC DNA]</scope>
    <source>
        <strain evidence="18">EPL6</strain>
    </source>
</reference>
<keyword evidence="6 14" id="KW-0732">Signal</keyword>
<feature type="domain" description="TonB-dependent receptor plug" evidence="16">
    <location>
        <begin position="60"/>
        <end position="178"/>
    </location>
</feature>
<dbReference type="InterPro" id="IPR036942">
    <property type="entry name" value="Beta-barrel_TonB_sf"/>
</dbReference>
<dbReference type="STRING" id="1527607.SAMN05428957_102183"/>
<sequence>MRQASPIPSCNTRPARLAWGVALACLHGAALAQPAPAPVATAQLPEVVVSGSRHEQSGDELPLSYDVIDARALSDGQVRSVREALQELPNTSVRLLPSRFSVTGVSSATGRDGNAGINIRGLGGNRVLLLVDGVRLPRSYAFRTTVFDREYLSLELVKRIEVVRGPASALYGSDGMAGLVQFITPEPADFLGGTDGQPAKAVGGRLAAGWSGDDHGRMAAGTVAAQAGEGVQWLLTASARRAHALDNRGSVGTPDSRRTRPNPQTDDDRAVLGKVVLTPGAGQRHVFTLEHIERRQDIELLSSRAPLPLAGTPAQVAAAVVGEASERSMQRDRLAWSGRFELGTAWADRLQATLAWQQSDSRQIGTNLRQALPPRIRDNRYQETTWQAALQAGRLLRAGGWAHQLTYGVDHVSSRIGNLYDGLNPAPPEVFPLKRFPDTRETASALFAQDEAIVGDWSFTPGLRFDHFALDVTSQALFHPPARQPGQSLSGSALSPKFGALWRATPQWSLFGQYASGFRAPEAGQVNGYFENLAEQVVILPNAGLRPEKSRGAEFGVRGRLQRLRLDASVFHNRYRDLIQDAALIGGSGTAADPRVFQAINLERARISGFEVKGSYDWGLVAGGRLATSFAYGQARGRNQATGQPLNSVDPAQLALGLRHEHATWGWALDARHHAAKRAADIDSASAVKAPNTQFTIPSATVLDASVQWRPRPDVRVNLALHNLTNRRYWLWSDVYGLPAQSGTNDAWTQPGRSGHVSVVLDF</sequence>
<evidence type="ECO:0000256" key="13">
    <source>
        <dbReference type="SAM" id="MobiDB-lite"/>
    </source>
</evidence>
<dbReference type="GO" id="GO:0015344">
    <property type="term" value="F:siderophore uptake transmembrane transporter activity"/>
    <property type="evidence" value="ECO:0007669"/>
    <property type="project" value="TreeGrafter"/>
</dbReference>
<evidence type="ECO:0000256" key="11">
    <source>
        <dbReference type="PROSITE-ProRule" id="PRU01360"/>
    </source>
</evidence>
<dbReference type="AlphaFoldDB" id="A0A1G9QCL6"/>
<keyword evidence="4 11" id="KW-1134">Transmembrane beta strand</keyword>
<evidence type="ECO:0000256" key="7">
    <source>
        <dbReference type="ARBA" id="ARBA00023077"/>
    </source>
</evidence>